<sequence>MYYREIAGAETPGLELIERILRHLYPDRNGTTILIVTDLMECFKVIHTLVERKTTKSENKDGKNETGSSNSSVSSDHLNFSEDMNVEKTGDQSNGHGKDKSSDAQTTSTNGKTDLGHADTFESDEIIRQTSITEPLNMYV</sequence>
<feature type="compositionally biased region" description="Basic and acidic residues" evidence="1">
    <location>
        <begin position="85"/>
        <end position="102"/>
    </location>
</feature>
<feature type="compositionally biased region" description="Polar residues" evidence="1">
    <location>
        <begin position="103"/>
        <end position="112"/>
    </location>
</feature>
<reference evidence="2 3" key="1">
    <citation type="journal article" date="2014" name="Genome Biol. Evol.">
        <title>The genome of the myxosporean Thelohanellus kitauei shows adaptations to nutrient acquisition within its fish host.</title>
        <authorList>
            <person name="Yang Y."/>
            <person name="Xiong J."/>
            <person name="Zhou Z."/>
            <person name="Huo F."/>
            <person name="Miao W."/>
            <person name="Ran C."/>
            <person name="Liu Y."/>
            <person name="Zhang J."/>
            <person name="Feng J."/>
            <person name="Wang M."/>
            <person name="Wang M."/>
            <person name="Wang L."/>
            <person name="Yao B."/>
        </authorList>
    </citation>
    <scope>NUCLEOTIDE SEQUENCE [LARGE SCALE GENOMIC DNA]</scope>
    <source>
        <strain evidence="2">Wuqing</strain>
    </source>
</reference>
<comment type="caution">
    <text evidence="2">The sequence shown here is derived from an EMBL/GenBank/DDBJ whole genome shotgun (WGS) entry which is preliminary data.</text>
</comment>
<evidence type="ECO:0000313" key="2">
    <source>
        <dbReference type="EMBL" id="KII65199.1"/>
    </source>
</evidence>
<protein>
    <submittedName>
        <fullName evidence="2">Uncharacterized protein</fullName>
    </submittedName>
</protein>
<evidence type="ECO:0000313" key="3">
    <source>
        <dbReference type="Proteomes" id="UP000031668"/>
    </source>
</evidence>
<dbReference type="AlphaFoldDB" id="A0A0C2IIP3"/>
<keyword evidence="3" id="KW-1185">Reference proteome</keyword>
<proteinExistence type="predicted"/>
<feature type="compositionally biased region" description="Basic and acidic residues" evidence="1">
    <location>
        <begin position="53"/>
        <end position="64"/>
    </location>
</feature>
<dbReference type="Proteomes" id="UP000031668">
    <property type="component" value="Unassembled WGS sequence"/>
</dbReference>
<organism evidence="2 3">
    <name type="scientific">Thelohanellus kitauei</name>
    <name type="common">Myxosporean</name>
    <dbReference type="NCBI Taxonomy" id="669202"/>
    <lineage>
        <taxon>Eukaryota</taxon>
        <taxon>Metazoa</taxon>
        <taxon>Cnidaria</taxon>
        <taxon>Myxozoa</taxon>
        <taxon>Myxosporea</taxon>
        <taxon>Bivalvulida</taxon>
        <taxon>Platysporina</taxon>
        <taxon>Myxobolidae</taxon>
        <taxon>Thelohanellus</taxon>
    </lineage>
</organism>
<dbReference type="EMBL" id="JWZT01003954">
    <property type="protein sequence ID" value="KII65199.1"/>
    <property type="molecule type" value="Genomic_DNA"/>
</dbReference>
<accession>A0A0C2IIP3</accession>
<feature type="region of interest" description="Disordered" evidence="1">
    <location>
        <begin position="53"/>
        <end position="122"/>
    </location>
</feature>
<evidence type="ECO:0000256" key="1">
    <source>
        <dbReference type="SAM" id="MobiDB-lite"/>
    </source>
</evidence>
<name>A0A0C2IIP3_THEKT</name>
<gene>
    <name evidence="2" type="ORF">RF11_13475</name>
</gene>